<gene>
    <name evidence="1" type="ORF">COV08_01670</name>
</gene>
<dbReference type="Proteomes" id="UP000230431">
    <property type="component" value="Unassembled WGS sequence"/>
</dbReference>
<dbReference type="Gene3D" id="3.40.50.150">
    <property type="entry name" value="Vaccinia Virus protein VP39"/>
    <property type="match status" value="1"/>
</dbReference>
<proteinExistence type="predicted"/>
<dbReference type="Pfam" id="PF13578">
    <property type="entry name" value="Methyltransf_24"/>
    <property type="match status" value="1"/>
</dbReference>
<evidence type="ECO:0008006" key="3">
    <source>
        <dbReference type="Google" id="ProtNLM"/>
    </source>
</evidence>
<evidence type="ECO:0000313" key="1">
    <source>
        <dbReference type="EMBL" id="PIR46106.1"/>
    </source>
</evidence>
<evidence type="ECO:0000313" key="2">
    <source>
        <dbReference type="Proteomes" id="UP000230431"/>
    </source>
</evidence>
<reference evidence="1 2" key="1">
    <citation type="submission" date="2017-09" db="EMBL/GenBank/DDBJ databases">
        <title>Depth-based differentiation of microbial function through sediment-hosted aquifers and enrichment of novel symbionts in the deep terrestrial subsurface.</title>
        <authorList>
            <person name="Probst A.J."/>
            <person name="Ladd B."/>
            <person name="Jarett J.K."/>
            <person name="Geller-Mcgrath D.E."/>
            <person name="Sieber C.M."/>
            <person name="Emerson J.B."/>
            <person name="Anantharaman K."/>
            <person name="Thomas B.C."/>
            <person name="Malmstrom R."/>
            <person name="Stieglmeier M."/>
            <person name="Klingl A."/>
            <person name="Woyke T."/>
            <person name="Ryan C.M."/>
            <person name="Banfield J.F."/>
        </authorList>
    </citation>
    <scope>NUCLEOTIDE SEQUENCE [LARGE SCALE GENOMIC DNA]</scope>
    <source>
        <strain evidence="1">CG10_big_fil_rev_8_21_14_0_10_49_38</strain>
    </source>
</reference>
<organism evidence="1 2">
    <name type="scientific">Candidatus Vogelbacteria bacterium CG10_big_fil_rev_8_21_14_0_10_49_38</name>
    <dbReference type="NCBI Taxonomy" id="1975043"/>
    <lineage>
        <taxon>Bacteria</taxon>
        <taxon>Candidatus Vogeliibacteriota</taxon>
    </lineage>
</organism>
<dbReference type="SUPFAM" id="SSF53335">
    <property type="entry name" value="S-adenosyl-L-methionine-dependent methyltransferases"/>
    <property type="match status" value="1"/>
</dbReference>
<sequence>MFHCRPSANKKYMILTKNIHKVKEKISRRVKNLWEKIKISGKIKERLTQNYHVLSWPERLAYWLYYRGRMNKDDRFFFEGERGLQGQMYIRDRKGLYDTILEFKPRHCLEVGTWTGGGSTFFLGKAFEEIGKGKLYTLESDQELYDQAISYYTKNLPQTRAFVEFIRGDNVEIFRGMLESAGSLDCCFLDGSDNSAETIRQYDFLKKYFRSGTILMAHDWNTAKMIKLRPIILADKRWKFLKKIEEPESVGFVVLKYI</sequence>
<name>A0A2H0RI70_9BACT</name>
<protein>
    <recommendedName>
        <fullName evidence="3">Methyltransferase</fullName>
    </recommendedName>
</protein>
<accession>A0A2H0RI70</accession>
<dbReference type="EMBL" id="PCYK01000012">
    <property type="protein sequence ID" value="PIR46106.1"/>
    <property type="molecule type" value="Genomic_DNA"/>
</dbReference>
<dbReference type="AlphaFoldDB" id="A0A2H0RI70"/>
<dbReference type="InterPro" id="IPR029063">
    <property type="entry name" value="SAM-dependent_MTases_sf"/>
</dbReference>
<comment type="caution">
    <text evidence="1">The sequence shown here is derived from an EMBL/GenBank/DDBJ whole genome shotgun (WGS) entry which is preliminary data.</text>
</comment>